<feature type="region of interest" description="Disordered" evidence="1">
    <location>
        <begin position="1"/>
        <end position="81"/>
    </location>
</feature>
<keyword evidence="3" id="KW-1185">Reference proteome</keyword>
<sequence>MWRASSSSACPKSSLQALSGRPMWRECPDGEVEEWSGGGRVQEEWWRRKGGRKNGGEMVENERSKSKGRVKRVEKERNGGEGRIVDEQGQVKKWKSGEVEKWRRKITEEMRN</sequence>
<feature type="compositionally biased region" description="Basic and acidic residues" evidence="1">
    <location>
        <begin position="60"/>
        <end position="81"/>
    </location>
</feature>
<feature type="compositionally biased region" description="Low complexity" evidence="1">
    <location>
        <begin position="1"/>
        <end position="14"/>
    </location>
</feature>
<organism evidence="2 3">
    <name type="scientific">Portunus trituberculatus</name>
    <name type="common">Swimming crab</name>
    <name type="synonym">Neptunus trituberculatus</name>
    <dbReference type="NCBI Taxonomy" id="210409"/>
    <lineage>
        <taxon>Eukaryota</taxon>
        <taxon>Metazoa</taxon>
        <taxon>Ecdysozoa</taxon>
        <taxon>Arthropoda</taxon>
        <taxon>Crustacea</taxon>
        <taxon>Multicrustacea</taxon>
        <taxon>Malacostraca</taxon>
        <taxon>Eumalacostraca</taxon>
        <taxon>Eucarida</taxon>
        <taxon>Decapoda</taxon>
        <taxon>Pleocyemata</taxon>
        <taxon>Brachyura</taxon>
        <taxon>Eubrachyura</taxon>
        <taxon>Portunoidea</taxon>
        <taxon>Portunidae</taxon>
        <taxon>Portuninae</taxon>
        <taxon>Portunus</taxon>
    </lineage>
</organism>
<accession>A0A5B7GN41</accession>
<comment type="caution">
    <text evidence="2">The sequence shown here is derived from an EMBL/GenBank/DDBJ whole genome shotgun (WGS) entry which is preliminary data.</text>
</comment>
<protein>
    <submittedName>
        <fullName evidence="2">Uncharacterized protein</fullName>
    </submittedName>
</protein>
<name>A0A5B7GN41_PORTR</name>
<dbReference type="Proteomes" id="UP000324222">
    <property type="component" value="Unassembled WGS sequence"/>
</dbReference>
<evidence type="ECO:0000256" key="1">
    <source>
        <dbReference type="SAM" id="MobiDB-lite"/>
    </source>
</evidence>
<dbReference type="AlphaFoldDB" id="A0A5B7GN41"/>
<evidence type="ECO:0000313" key="2">
    <source>
        <dbReference type="EMBL" id="MPC61511.1"/>
    </source>
</evidence>
<gene>
    <name evidence="2" type="ORF">E2C01_055584</name>
</gene>
<reference evidence="2 3" key="1">
    <citation type="submission" date="2019-05" db="EMBL/GenBank/DDBJ databases">
        <title>Another draft genome of Portunus trituberculatus and its Hox gene families provides insights of decapod evolution.</title>
        <authorList>
            <person name="Jeong J.-H."/>
            <person name="Song I."/>
            <person name="Kim S."/>
            <person name="Choi T."/>
            <person name="Kim D."/>
            <person name="Ryu S."/>
            <person name="Kim W."/>
        </authorList>
    </citation>
    <scope>NUCLEOTIDE SEQUENCE [LARGE SCALE GENOMIC DNA]</scope>
    <source>
        <tissue evidence="2">Muscle</tissue>
    </source>
</reference>
<dbReference type="EMBL" id="VSRR010018602">
    <property type="protein sequence ID" value="MPC61511.1"/>
    <property type="molecule type" value="Genomic_DNA"/>
</dbReference>
<evidence type="ECO:0000313" key="3">
    <source>
        <dbReference type="Proteomes" id="UP000324222"/>
    </source>
</evidence>
<proteinExistence type="predicted"/>